<evidence type="ECO:0000256" key="1">
    <source>
        <dbReference type="SAM" id="Phobius"/>
    </source>
</evidence>
<evidence type="ECO:0000313" key="4">
    <source>
        <dbReference type="Proteomes" id="UP001165283"/>
    </source>
</evidence>
<keyword evidence="1" id="KW-1133">Transmembrane helix</keyword>
<dbReference type="PANTHER" id="PTHR35797">
    <property type="entry name" value="PROTEASE-RELATED"/>
    <property type="match status" value="1"/>
</dbReference>
<dbReference type="EMBL" id="JAGSOV010000035">
    <property type="protein sequence ID" value="MCO1656504.1"/>
    <property type="molecule type" value="Genomic_DNA"/>
</dbReference>
<proteinExistence type="predicted"/>
<feature type="transmembrane region" description="Helical" evidence="1">
    <location>
        <begin position="230"/>
        <end position="252"/>
    </location>
</feature>
<feature type="domain" description="CAAX prenyl protease 2/Lysostaphin resistance protein A-like" evidence="2">
    <location>
        <begin position="113"/>
        <end position="212"/>
    </location>
</feature>
<dbReference type="InterPro" id="IPR042150">
    <property type="entry name" value="MmRce1-like"/>
</dbReference>
<name>A0ABT1A0T8_9PSEU</name>
<organism evidence="3 4">
    <name type="scientific">Pseudonocardia humida</name>
    <dbReference type="NCBI Taxonomy" id="2800819"/>
    <lineage>
        <taxon>Bacteria</taxon>
        <taxon>Bacillati</taxon>
        <taxon>Actinomycetota</taxon>
        <taxon>Actinomycetes</taxon>
        <taxon>Pseudonocardiales</taxon>
        <taxon>Pseudonocardiaceae</taxon>
        <taxon>Pseudonocardia</taxon>
    </lineage>
</organism>
<feature type="transmembrane region" description="Helical" evidence="1">
    <location>
        <begin position="73"/>
        <end position="99"/>
    </location>
</feature>
<keyword evidence="1" id="KW-0812">Transmembrane</keyword>
<dbReference type="Proteomes" id="UP001165283">
    <property type="component" value="Unassembled WGS sequence"/>
</dbReference>
<evidence type="ECO:0000259" key="2">
    <source>
        <dbReference type="Pfam" id="PF02517"/>
    </source>
</evidence>
<keyword evidence="3" id="KW-0378">Hydrolase</keyword>
<feature type="transmembrane region" description="Helical" evidence="1">
    <location>
        <begin position="105"/>
        <end position="125"/>
    </location>
</feature>
<gene>
    <name evidence="3" type="ORF">KDL28_15715</name>
</gene>
<keyword evidence="3" id="KW-0645">Protease</keyword>
<feature type="transmembrane region" description="Helical" evidence="1">
    <location>
        <begin position="32"/>
        <end position="52"/>
    </location>
</feature>
<keyword evidence="4" id="KW-1185">Reference proteome</keyword>
<evidence type="ECO:0000313" key="3">
    <source>
        <dbReference type="EMBL" id="MCO1656504.1"/>
    </source>
</evidence>
<dbReference type="EC" id="3.4.24.-" evidence="3"/>
<accession>A0ABT1A0T8</accession>
<comment type="caution">
    <text evidence="3">The sequence shown here is derived from an EMBL/GenBank/DDBJ whole genome shotgun (WGS) entry which is preliminary data.</text>
</comment>
<reference evidence="3" key="1">
    <citation type="submission" date="2021-04" db="EMBL/GenBank/DDBJ databases">
        <title>Pseudonocardia sp. nov., isolated from sandy soil of mangrove forest.</title>
        <authorList>
            <person name="Zan Z."/>
            <person name="Huang R."/>
            <person name="Liu W."/>
        </authorList>
    </citation>
    <scope>NUCLEOTIDE SEQUENCE</scope>
    <source>
        <strain evidence="3">S2-4</strain>
    </source>
</reference>
<dbReference type="GO" id="GO:0008237">
    <property type="term" value="F:metallopeptidase activity"/>
    <property type="evidence" value="ECO:0007669"/>
    <property type="project" value="UniProtKB-KW"/>
</dbReference>
<keyword evidence="1" id="KW-0472">Membrane</keyword>
<sequence length="262" mass="28343">MSSTIVRRHPVVVFCVLLAVVSWPVQVFMPGSAVLTLVGPSVCAFVVTYLAQGREGVRALWRRVLRWRVPVRFYVVALVGLGATVLAVAYAVTAVFFPADLAPPSVPVLLSTPINFVLIFVLAGLGEEFGWRGFALPRLQERHGSVRASVVVGLLWAVWHYPKILVEYGGPTATLAWFTVGVVAASVVYAWLFDATGGSVLLVALMHAAENTWTGLPFREVFSFVPPGFAFFDAVRECTFVLMAVAVVLLAGRRPPRGDGSS</sequence>
<dbReference type="RefSeq" id="WP_252439296.1">
    <property type="nucleotide sequence ID" value="NZ_JAGSOV010000035.1"/>
</dbReference>
<protein>
    <submittedName>
        <fullName evidence="3">CPBP family intramembrane metalloprotease</fullName>
        <ecNumber evidence="3">3.4.24.-</ecNumber>
    </submittedName>
</protein>
<dbReference type="InterPro" id="IPR003675">
    <property type="entry name" value="Rce1/LyrA-like_dom"/>
</dbReference>
<dbReference type="Pfam" id="PF02517">
    <property type="entry name" value="Rce1-like"/>
    <property type="match status" value="1"/>
</dbReference>
<dbReference type="PANTHER" id="PTHR35797:SF1">
    <property type="entry name" value="PROTEASE"/>
    <property type="match status" value="1"/>
</dbReference>
<keyword evidence="3" id="KW-0482">Metalloprotease</keyword>